<dbReference type="InterPro" id="IPR001466">
    <property type="entry name" value="Beta-lactam-related"/>
</dbReference>
<dbReference type="Gene3D" id="3.40.710.10">
    <property type="entry name" value="DD-peptidase/beta-lactamase superfamily"/>
    <property type="match status" value="1"/>
</dbReference>
<dbReference type="PANTHER" id="PTHR46825">
    <property type="entry name" value="D-ALANYL-D-ALANINE-CARBOXYPEPTIDASE/ENDOPEPTIDASE AMPH"/>
    <property type="match status" value="1"/>
</dbReference>
<dbReference type="SUPFAM" id="SSF56601">
    <property type="entry name" value="beta-lactamase/transpeptidase-like"/>
    <property type="match status" value="1"/>
</dbReference>
<evidence type="ECO:0000313" key="5">
    <source>
        <dbReference type="Proteomes" id="UP000065511"/>
    </source>
</evidence>
<reference evidence="4 5" key="1">
    <citation type="submission" date="2015-12" db="EMBL/GenBank/DDBJ databases">
        <authorList>
            <person name="Lauer A."/>
            <person name="Humrighouse B."/>
            <person name="Loparev V."/>
            <person name="Shewmaker P.L."/>
            <person name="Whitney A.M."/>
            <person name="McLaughlin R.W."/>
        </authorList>
    </citation>
    <scope>NUCLEOTIDE SEQUENCE [LARGE SCALE GENOMIC DNA]</scope>
    <source>
        <strain evidence="4 5">LMG 23085</strain>
    </source>
</reference>
<evidence type="ECO:0000256" key="1">
    <source>
        <dbReference type="SAM" id="Phobius"/>
    </source>
</evidence>
<feature type="transmembrane region" description="Helical" evidence="1">
    <location>
        <begin position="582"/>
        <end position="603"/>
    </location>
</feature>
<sequence length="635" mass="71343">MKKIVTVIGMLVLFLQTSLLTQAQEVQKEKESNLPIEKQVDQIMDKYIGKEIPGASIGIVKDGKVILTKGYGASDIEKKTPVTADKTVFEVGSVTKLFTWSMLMKLAEEGKVELDADIQDYLPEGTLNLAFDKKITILDLMHHTAGFEEKIEGMDLQNVDQIKPLKETITKEKQPKQVYEPGTVTSYSNYGANLAGYIIEQVTGQDYIVYMNQFIHEQLKMNHSTFSIVYDDEPVIKDNMSFGYSFDGSSFKLEDFLLSNDMPAASLHSTATDMTHFMLMLLDNKENTPYQFFKEAKTLEQFKSHSYSIVPETIGNAHGFWEKEVNGKRLIGHGGNTAGFTSQLNFDPEEGTGYVLLTNVGGEATGIRRDLETLLFGQDTATTDIAIEKSAMDKKITGRYRGARTQVSTMAKLSSIVFDGDFILTENTEGGINLKIPGEKETIHYVEVASGIYQKVGNELTDIERSGVNLNTLYFEVNDKDEVRRIGFGVTHEFLPVTSVLDTQLFNLIAFGISFVAFLGSLIYLLVKFIKQKMKKKVNGWSRNYTLLAAFSAVGLLVMITAIVMMLRFASNPVMIISSMQPLFYINCLLPIFTVGMIGWLAWSWRKNDAKWMTFILILIALLTTIQFYNVHLFF</sequence>
<keyword evidence="5" id="KW-1185">Reference proteome</keyword>
<evidence type="ECO:0000313" key="4">
    <source>
        <dbReference type="EMBL" id="ALS01267.1"/>
    </source>
</evidence>
<proteinExistence type="predicted"/>
<feature type="transmembrane region" description="Helical" evidence="1">
    <location>
        <begin position="505"/>
        <end position="527"/>
    </location>
</feature>
<evidence type="ECO:0000259" key="3">
    <source>
        <dbReference type="Pfam" id="PF00144"/>
    </source>
</evidence>
<organism evidence="4 5">
    <name type="scientific">Enterococcus silesiacus</name>
    <dbReference type="NCBI Taxonomy" id="332949"/>
    <lineage>
        <taxon>Bacteria</taxon>
        <taxon>Bacillati</taxon>
        <taxon>Bacillota</taxon>
        <taxon>Bacilli</taxon>
        <taxon>Lactobacillales</taxon>
        <taxon>Enterococcaceae</taxon>
        <taxon>Enterococcus</taxon>
    </lineage>
</organism>
<feature type="transmembrane region" description="Helical" evidence="1">
    <location>
        <begin position="547"/>
        <end position="570"/>
    </location>
</feature>
<protein>
    <recommendedName>
        <fullName evidence="3">Beta-lactamase-related domain-containing protein</fullName>
    </recommendedName>
</protein>
<keyword evidence="1" id="KW-1133">Transmembrane helix</keyword>
<dbReference type="Pfam" id="PF00144">
    <property type="entry name" value="Beta-lactamase"/>
    <property type="match status" value="1"/>
</dbReference>
<keyword evidence="2" id="KW-0732">Signal</keyword>
<name>A0ABM5W7V1_9ENTE</name>
<feature type="signal peptide" evidence="2">
    <location>
        <begin position="1"/>
        <end position="23"/>
    </location>
</feature>
<gene>
    <name evidence="4" type="ORF">ATZ33_07760</name>
</gene>
<feature type="chain" id="PRO_5046418133" description="Beta-lactamase-related domain-containing protein" evidence="2">
    <location>
        <begin position="24"/>
        <end position="635"/>
    </location>
</feature>
<dbReference type="EMBL" id="CP013614">
    <property type="protein sequence ID" value="ALS01267.1"/>
    <property type="molecule type" value="Genomic_DNA"/>
</dbReference>
<accession>A0ABM5W7V1</accession>
<dbReference type="InterPro" id="IPR050491">
    <property type="entry name" value="AmpC-like"/>
</dbReference>
<dbReference type="PANTHER" id="PTHR46825:SF9">
    <property type="entry name" value="BETA-LACTAMASE-RELATED DOMAIN-CONTAINING PROTEIN"/>
    <property type="match status" value="1"/>
</dbReference>
<feature type="domain" description="Beta-lactamase-related" evidence="3">
    <location>
        <begin position="41"/>
        <end position="364"/>
    </location>
</feature>
<feature type="transmembrane region" description="Helical" evidence="1">
    <location>
        <begin position="610"/>
        <end position="629"/>
    </location>
</feature>
<dbReference type="InterPro" id="IPR012338">
    <property type="entry name" value="Beta-lactam/transpept-like"/>
</dbReference>
<evidence type="ECO:0000256" key="2">
    <source>
        <dbReference type="SAM" id="SignalP"/>
    </source>
</evidence>
<keyword evidence="1" id="KW-0472">Membrane</keyword>
<dbReference type="Proteomes" id="UP000065511">
    <property type="component" value="Chromosome"/>
</dbReference>
<keyword evidence="1" id="KW-0812">Transmembrane</keyword>